<feature type="transmembrane region" description="Helical" evidence="6">
    <location>
        <begin position="70"/>
        <end position="88"/>
    </location>
</feature>
<dbReference type="InterPro" id="IPR020846">
    <property type="entry name" value="MFS_dom"/>
</dbReference>
<keyword evidence="5 6" id="KW-0472">Membrane</keyword>
<evidence type="ECO:0000313" key="8">
    <source>
        <dbReference type="EMBL" id="SFL21906.1"/>
    </source>
</evidence>
<feature type="domain" description="Major facilitator superfamily (MFS) profile" evidence="7">
    <location>
        <begin position="3"/>
        <end position="376"/>
    </location>
</feature>
<feature type="transmembrane region" description="Helical" evidence="6">
    <location>
        <begin position="265"/>
        <end position="283"/>
    </location>
</feature>
<keyword evidence="4 6" id="KW-1133">Transmembrane helix</keyword>
<feature type="transmembrane region" description="Helical" evidence="6">
    <location>
        <begin position="349"/>
        <end position="371"/>
    </location>
</feature>
<evidence type="ECO:0000313" key="9">
    <source>
        <dbReference type="Proteomes" id="UP000198851"/>
    </source>
</evidence>
<sequence>MKPVWVLMSAIGVVGANSLVLSPIATDVARSFAGRGASDVMLASAVYGAGTALSALFLAPQADRIGLKRALLWALTVLAAALVASALAPTLPVLVLAQGVTGLGAGLALPAIYGLAADIAPKGQESETLGKVLTGWTLSLVAGVSLSAVLADLLHWRAVFAVMAVASASLWVSVRRLEVTRKVAAEVSTSPLGAFRVAGVKPVLVAVAAFMGAFYGVYAFLGTHMTATLGYSTAIAGLASLIYGIGFGAVAPLDRLIDRFGAAKAAPVVFVALMLVYLLMAGVAQSGAAVLGVCLIWGAVNHLGLNIMVGQLSALSISQRGAILGLYSATTYAAMFIGTAAFGRVYSAYGFQVIAVLSAICILPAVIGAVLRRGTTLMPAQ</sequence>
<evidence type="ECO:0000256" key="3">
    <source>
        <dbReference type="ARBA" id="ARBA00022692"/>
    </source>
</evidence>
<feature type="transmembrane region" description="Helical" evidence="6">
    <location>
        <begin position="203"/>
        <end position="221"/>
    </location>
</feature>
<keyword evidence="2" id="KW-1003">Cell membrane</keyword>
<dbReference type="InterPro" id="IPR011701">
    <property type="entry name" value="MFS"/>
</dbReference>
<reference evidence="9" key="1">
    <citation type="submission" date="2016-10" db="EMBL/GenBank/DDBJ databases">
        <authorList>
            <person name="Varghese N."/>
            <person name="Submissions S."/>
        </authorList>
    </citation>
    <scope>NUCLEOTIDE SEQUENCE [LARGE SCALE GENOMIC DNA]</scope>
    <source>
        <strain evidence="9">DSM 28453</strain>
    </source>
</reference>
<dbReference type="InterPro" id="IPR036259">
    <property type="entry name" value="MFS_trans_sf"/>
</dbReference>
<dbReference type="PANTHER" id="PTHR43124">
    <property type="entry name" value="PURINE EFFLUX PUMP PBUE"/>
    <property type="match status" value="1"/>
</dbReference>
<dbReference type="SUPFAM" id="SSF103473">
    <property type="entry name" value="MFS general substrate transporter"/>
    <property type="match status" value="1"/>
</dbReference>
<dbReference type="RefSeq" id="WP_093324998.1">
    <property type="nucleotide sequence ID" value="NZ_FOSZ01000007.1"/>
</dbReference>
<evidence type="ECO:0000256" key="2">
    <source>
        <dbReference type="ARBA" id="ARBA00022475"/>
    </source>
</evidence>
<evidence type="ECO:0000256" key="6">
    <source>
        <dbReference type="SAM" id="Phobius"/>
    </source>
</evidence>
<dbReference type="EMBL" id="FOSZ01000007">
    <property type="protein sequence ID" value="SFL21906.1"/>
    <property type="molecule type" value="Genomic_DNA"/>
</dbReference>
<feature type="transmembrane region" description="Helical" evidence="6">
    <location>
        <begin position="128"/>
        <end position="150"/>
    </location>
</feature>
<dbReference type="AlphaFoldDB" id="A0A1I4FYP0"/>
<dbReference type="GO" id="GO:0005886">
    <property type="term" value="C:plasma membrane"/>
    <property type="evidence" value="ECO:0007669"/>
    <property type="project" value="UniProtKB-SubCell"/>
</dbReference>
<dbReference type="GO" id="GO:0022857">
    <property type="term" value="F:transmembrane transporter activity"/>
    <property type="evidence" value="ECO:0007669"/>
    <property type="project" value="InterPro"/>
</dbReference>
<feature type="transmembrane region" description="Helical" evidence="6">
    <location>
        <begin position="321"/>
        <end position="343"/>
    </location>
</feature>
<dbReference type="Gene3D" id="1.20.1250.20">
    <property type="entry name" value="MFS general substrate transporter like domains"/>
    <property type="match status" value="1"/>
</dbReference>
<dbReference type="PROSITE" id="PS50850">
    <property type="entry name" value="MFS"/>
    <property type="match status" value="1"/>
</dbReference>
<feature type="transmembrane region" description="Helical" evidence="6">
    <location>
        <begin position="156"/>
        <end position="174"/>
    </location>
</feature>
<keyword evidence="9" id="KW-1185">Reference proteome</keyword>
<dbReference type="Pfam" id="PF07690">
    <property type="entry name" value="MFS_1"/>
    <property type="match status" value="1"/>
</dbReference>
<dbReference type="Proteomes" id="UP000198851">
    <property type="component" value="Unassembled WGS sequence"/>
</dbReference>
<evidence type="ECO:0000256" key="1">
    <source>
        <dbReference type="ARBA" id="ARBA00004651"/>
    </source>
</evidence>
<dbReference type="InterPro" id="IPR050189">
    <property type="entry name" value="MFS_Efflux_Transporters"/>
</dbReference>
<feature type="transmembrane region" description="Helical" evidence="6">
    <location>
        <begin position="94"/>
        <end position="116"/>
    </location>
</feature>
<name>A0A1I4FYP0_9RHOB</name>
<feature type="transmembrane region" description="Helical" evidence="6">
    <location>
        <begin position="289"/>
        <end position="309"/>
    </location>
</feature>
<evidence type="ECO:0000256" key="4">
    <source>
        <dbReference type="ARBA" id="ARBA00022989"/>
    </source>
</evidence>
<gene>
    <name evidence="8" type="ORF">SAMN04488036_1072</name>
</gene>
<feature type="transmembrane region" description="Helical" evidence="6">
    <location>
        <begin position="40"/>
        <end position="58"/>
    </location>
</feature>
<protein>
    <submittedName>
        <fullName evidence="8">Predicted arabinose efflux permease, MFS family</fullName>
    </submittedName>
</protein>
<proteinExistence type="predicted"/>
<accession>A0A1I4FYP0</accession>
<dbReference type="STRING" id="1280847.SAMN04488036_1072"/>
<feature type="transmembrane region" description="Helical" evidence="6">
    <location>
        <begin position="233"/>
        <end position="253"/>
    </location>
</feature>
<dbReference type="PANTHER" id="PTHR43124:SF3">
    <property type="entry name" value="CHLORAMPHENICOL EFFLUX PUMP RV0191"/>
    <property type="match status" value="1"/>
</dbReference>
<keyword evidence="3 6" id="KW-0812">Transmembrane</keyword>
<comment type="subcellular location">
    <subcellularLocation>
        <location evidence="1">Cell membrane</location>
        <topology evidence="1">Multi-pass membrane protein</topology>
    </subcellularLocation>
</comment>
<evidence type="ECO:0000259" key="7">
    <source>
        <dbReference type="PROSITE" id="PS50850"/>
    </source>
</evidence>
<evidence type="ECO:0000256" key="5">
    <source>
        <dbReference type="ARBA" id="ARBA00023136"/>
    </source>
</evidence>
<organism evidence="8 9">
    <name type="scientific">Shimia haliotis</name>
    <dbReference type="NCBI Taxonomy" id="1280847"/>
    <lineage>
        <taxon>Bacteria</taxon>
        <taxon>Pseudomonadati</taxon>
        <taxon>Pseudomonadota</taxon>
        <taxon>Alphaproteobacteria</taxon>
        <taxon>Rhodobacterales</taxon>
        <taxon>Roseobacteraceae</taxon>
    </lineage>
</organism>
<dbReference type="OrthoDB" id="8667309at2"/>